<evidence type="ECO:0000313" key="3">
    <source>
        <dbReference type="EMBL" id="AXK32047.1"/>
    </source>
</evidence>
<reference evidence="3 4" key="1">
    <citation type="submission" date="2018-07" db="EMBL/GenBank/DDBJ databases">
        <title>Draft genome of the type strain Streptomyces armeniacus ATCC 15676.</title>
        <authorList>
            <person name="Labana P."/>
            <person name="Gosse J.T."/>
            <person name="Boddy C.N."/>
        </authorList>
    </citation>
    <scope>NUCLEOTIDE SEQUENCE [LARGE SCALE GENOMIC DNA]</scope>
    <source>
        <strain evidence="3 4">ATCC 15676</strain>
    </source>
</reference>
<dbReference type="EMBL" id="CP031320">
    <property type="protein sequence ID" value="AXK32047.1"/>
    <property type="molecule type" value="Genomic_DNA"/>
</dbReference>
<feature type="region of interest" description="Disordered" evidence="1">
    <location>
        <begin position="131"/>
        <end position="156"/>
    </location>
</feature>
<evidence type="ECO:0008006" key="5">
    <source>
        <dbReference type="Google" id="ProtNLM"/>
    </source>
</evidence>
<feature type="compositionally biased region" description="Basic and acidic residues" evidence="1">
    <location>
        <begin position="144"/>
        <end position="156"/>
    </location>
</feature>
<name>A0A345XK81_9ACTN</name>
<keyword evidence="4" id="KW-1185">Reference proteome</keyword>
<organism evidence="3 4">
    <name type="scientific">Streptomyces armeniacus</name>
    <dbReference type="NCBI Taxonomy" id="83291"/>
    <lineage>
        <taxon>Bacteria</taxon>
        <taxon>Bacillati</taxon>
        <taxon>Actinomycetota</taxon>
        <taxon>Actinomycetes</taxon>
        <taxon>Kitasatosporales</taxon>
        <taxon>Streptomycetaceae</taxon>
        <taxon>Streptomyces</taxon>
    </lineage>
</organism>
<evidence type="ECO:0000256" key="2">
    <source>
        <dbReference type="SAM" id="SignalP"/>
    </source>
</evidence>
<feature type="chain" id="PRO_5016608101" description="L,D-transpeptidase" evidence="2">
    <location>
        <begin position="22"/>
        <end position="174"/>
    </location>
</feature>
<dbReference type="KEGG" id="sarm:DVA86_04645"/>
<feature type="signal peptide" evidence="2">
    <location>
        <begin position="1"/>
        <end position="21"/>
    </location>
</feature>
<protein>
    <recommendedName>
        <fullName evidence="5">L,D-transpeptidase</fullName>
    </recommendedName>
</protein>
<dbReference type="Proteomes" id="UP000254425">
    <property type="component" value="Chromosome"/>
</dbReference>
<proteinExistence type="predicted"/>
<accession>A0A345XK81</accession>
<gene>
    <name evidence="3" type="ORF">DVA86_04645</name>
</gene>
<sequence length="174" mass="18416">MAWLTAAALGVVGFFAYQASAAMDGVSPAAKRPGSSASPTTSDKAKQETAVPARSGSGERVVYSLKRKRVWLIGAGDKVQRTFEVWPSSVSPPPDTYRVTTRTRHVTGSDGVPVENVVRFANVEGTVIGFSSALDGSTPDPESDEKTGGIREREKDGQAMWLFATTGTKVVVVP</sequence>
<dbReference type="AlphaFoldDB" id="A0A345XK81"/>
<feature type="region of interest" description="Disordered" evidence="1">
    <location>
        <begin position="26"/>
        <end position="53"/>
    </location>
</feature>
<keyword evidence="2" id="KW-0732">Signal</keyword>
<evidence type="ECO:0000313" key="4">
    <source>
        <dbReference type="Proteomes" id="UP000254425"/>
    </source>
</evidence>
<evidence type="ECO:0000256" key="1">
    <source>
        <dbReference type="SAM" id="MobiDB-lite"/>
    </source>
</evidence>